<comment type="similarity">
    <text evidence="1">Belongs to the peptidase S33 family.</text>
</comment>
<dbReference type="AlphaFoldDB" id="A0A8K0L541"/>
<dbReference type="OrthoDB" id="425534at2759"/>
<dbReference type="SUPFAM" id="SSF53474">
    <property type="entry name" value="alpha/beta-Hydrolases"/>
    <property type="match status" value="1"/>
</dbReference>
<evidence type="ECO:0000256" key="3">
    <source>
        <dbReference type="SAM" id="SignalP"/>
    </source>
</evidence>
<dbReference type="Gene3D" id="3.40.50.1820">
    <property type="entry name" value="alpha/beta hydrolase"/>
    <property type="match status" value="1"/>
</dbReference>
<dbReference type="InterPro" id="IPR029058">
    <property type="entry name" value="AB_hydrolase_fold"/>
</dbReference>
<dbReference type="GO" id="GO:0016787">
    <property type="term" value="F:hydrolase activity"/>
    <property type="evidence" value="ECO:0007669"/>
    <property type="project" value="UniProtKB-KW"/>
</dbReference>
<dbReference type="InterPro" id="IPR000073">
    <property type="entry name" value="AB_hydrolase_1"/>
</dbReference>
<dbReference type="PANTHER" id="PTHR43248">
    <property type="entry name" value="2-SUCCINYL-6-HYDROXY-2,4-CYCLOHEXADIENE-1-CARBOXYLATE SYNTHASE"/>
    <property type="match status" value="1"/>
</dbReference>
<dbReference type="InterPro" id="IPR051601">
    <property type="entry name" value="Serine_prot/Carboxylest_S33"/>
</dbReference>
<proteinExistence type="inferred from homology"/>
<organism evidence="5 6">
    <name type="scientific">Elsinoe batatas</name>
    <dbReference type="NCBI Taxonomy" id="2601811"/>
    <lineage>
        <taxon>Eukaryota</taxon>
        <taxon>Fungi</taxon>
        <taxon>Dikarya</taxon>
        <taxon>Ascomycota</taxon>
        <taxon>Pezizomycotina</taxon>
        <taxon>Dothideomycetes</taxon>
        <taxon>Dothideomycetidae</taxon>
        <taxon>Myriangiales</taxon>
        <taxon>Elsinoaceae</taxon>
        <taxon>Elsinoe</taxon>
    </lineage>
</organism>
<protein>
    <recommendedName>
        <fullName evidence="4">AB hydrolase-1 domain-containing protein</fullName>
    </recommendedName>
</protein>
<dbReference type="Proteomes" id="UP000809789">
    <property type="component" value="Unassembled WGS sequence"/>
</dbReference>
<sequence length="298" mass="31472">MSPNRSLVYGLSLLILPFAYTLPAPQHSISARAASVQWTPCPDFNQIGGLPIECGSLAVPLDYTDDSNNATVSLQLRRVAATNGPARGSILLNYGGPGYNGIDTLAAVGALEQTYRRLIFCSTLRFSCYPDAASRTLAQSRNVISSNASDTALGKIWAVAGLDAETCFKAQNATGELIGTGFNARDFMQAVDALEDDGLLRYWGYSYGTYLGATLAAMYPDRVERMVLDGVVNPIEYTEDREVSQYADADLVFDAFTSACANNSQTCPLAISSTGEECMGGGGEVGGEWGVGAGGFGG</sequence>
<dbReference type="PANTHER" id="PTHR43248:SF25">
    <property type="entry name" value="AB HYDROLASE-1 DOMAIN-CONTAINING PROTEIN-RELATED"/>
    <property type="match status" value="1"/>
</dbReference>
<comment type="caution">
    <text evidence="5">The sequence shown here is derived from an EMBL/GenBank/DDBJ whole genome shotgun (WGS) entry which is preliminary data.</text>
</comment>
<keyword evidence="3" id="KW-0732">Signal</keyword>
<keyword evidence="2" id="KW-0378">Hydrolase</keyword>
<keyword evidence="6" id="KW-1185">Reference proteome</keyword>
<dbReference type="EMBL" id="JAESVG020000005">
    <property type="protein sequence ID" value="KAG8627625.1"/>
    <property type="molecule type" value="Genomic_DNA"/>
</dbReference>
<feature type="chain" id="PRO_5035420938" description="AB hydrolase-1 domain-containing protein" evidence="3">
    <location>
        <begin position="22"/>
        <end position="298"/>
    </location>
</feature>
<reference evidence="5" key="1">
    <citation type="submission" date="2021-07" db="EMBL/GenBank/DDBJ databases">
        <title>Elsinoe batatas strain:CRI-CJ2 Genome sequencing and assembly.</title>
        <authorList>
            <person name="Huang L."/>
        </authorList>
    </citation>
    <scope>NUCLEOTIDE SEQUENCE</scope>
    <source>
        <strain evidence="5">CRI-CJ2</strain>
    </source>
</reference>
<evidence type="ECO:0000259" key="4">
    <source>
        <dbReference type="Pfam" id="PF00561"/>
    </source>
</evidence>
<evidence type="ECO:0000313" key="5">
    <source>
        <dbReference type="EMBL" id="KAG8627625.1"/>
    </source>
</evidence>
<name>A0A8K0L541_9PEZI</name>
<dbReference type="Pfam" id="PF00561">
    <property type="entry name" value="Abhydrolase_1"/>
    <property type="match status" value="1"/>
</dbReference>
<evidence type="ECO:0000256" key="1">
    <source>
        <dbReference type="ARBA" id="ARBA00010088"/>
    </source>
</evidence>
<evidence type="ECO:0000256" key="2">
    <source>
        <dbReference type="ARBA" id="ARBA00022801"/>
    </source>
</evidence>
<gene>
    <name evidence="5" type="ORF">KVT40_005108</name>
</gene>
<feature type="domain" description="AB hydrolase-1" evidence="4">
    <location>
        <begin position="184"/>
        <end position="240"/>
    </location>
</feature>
<accession>A0A8K0L541</accession>
<feature type="signal peptide" evidence="3">
    <location>
        <begin position="1"/>
        <end position="21"/>
    </location>
</feature>
<evidence type="ECO:0000313" key="6">
    <source>
        <dbReference type="Proteomes" id="UP000809789"/>
    </source>
</evidence>